<dbReference type="GO" id="GO:0008803">
    <property type="term" value="F:bis(5'-nucleosyl)-tetraphosphatase (symmetrical) activity"/>
    <property type="evidence" value="ECO:0007669"/>
    <property type="project" value="TreeGrafter"/>
</dbReference>
<dbReference type="InterPro" id="IPR050126">
    <property type="entry name" value="Ap4A_hydrolase"/>
</dbReference>
<name>A0A395W9K7_9FIRM</name>
<dbReference type="PANTHER" id="PTHR42850">
    <property type="entry name" value="METALLOPHOSPHOESTERASE"/>
    <property type="match status" value="1"/>
</dbReference>
<protein>
    <recommendedName>
        <fullName evidence="1">Calcineurin-like phosphoesterase domain-containing protein</fullName>
    </recommendedName>
</protein>
<dbReference type="RefSeq" id="WP_118325707.1">
    <property type="nucleotide sequence ID" value="NZ_CATXNH010000010.1"/>
</dbReference>
<evidence type="ECO:0000313" key="3">
    <source>
        <dbReference type="Proteomes" id="UP000265489"/>
    </source>
</evidence>
<dbReference type="GO" id="GO:0016791">
    <property type="term" value="F:phosphatase activity"/>
    <property type="evidence" value="ECO:0007669"/>
    <property type="project" value="TreeGrafter"/>
</dbReference>
<comment type="caution">
    <text evidence="2">The sequence shown here is derived from an EMBL/GenBank/DDBJ whole genome shotgun (WGS) entry which is preliminary data.</text>
</comment>
<feature type="domain" description="Calcineurin-like phosphoesterase" evidence="1">
    <location>
        <begin position="18"/>
        <end position="220"/>
    </location>
</feature>
<evidence type="ECO:0000313" key="2">
    <source>
        <dbReference type="EMBL" id="RGU89686.1"/>
    </source>
</evidence>
<evidence type="ECO:0000259" key="1">
    <source>
        <dbReference type="Pfam" id="PF00149"/>
    </source>
</evidence>
<dbReference type="Proteomes" id="UP000265489">
    <property type="component" value="Unassembled WGS sequence"/>
</dbReference>
<dbReference type="GeneID" id="66578806"/>
<sequence length="357" mass="41726">MNRNVVIQKLKTKAKRKIVISDIHGNLDLYQALLHKIDYKPGIDCLILLGDLVEKGKRNLDTLHYIMHQVQTEDVHCIMGNCDFIAKNVLYSYRLDFLKHVLGFRKASLIHEMAKSLNIEINENSNMSQICQILRKHYLDELCFLNDLPHVLEDDAHIYVHAGIESNENYGTDFKQVMTHAFFLETNQVFKKNIIVGHMPVTEYCSHIASFDPIYDVKHNIYSIDGGNMVKFGGQLNALIFEKNIVKVERCDFLKERKVIQNVDYHTQIPFFITFNHGNIQILERNSIQSKVYCPYNNRTFWVENEFVTNDMKAYDYTNYEIPLKKGDTVKEVFAYQDKVQIKKNGILGWTYRSNLE</sequence>
<dbReference type="Gene3D" id="3.60.21.10">
    <property type="match status" value="1"/>
</dbReference>
<reference evidence="2 3" key="1">
    <citation type="submission" date="2018-08" db="EMBL/GenBank/DDBJ databases">
        <title>A genome reference for cultivated species of the human gut microbiota.</title>
        <authorList>
            <person name="Zou Y."/>
            <person name="Xue W."/>
            <person name="Luo G."/>
        </authorList>
    </citation>
    <scope>NUCLEOTIDE SEQUENCE [LARGE SCALE GENOMIC DNA]</scope>
    <source>
        <strain evidence="2 3">AF15-20</strain>
    </source>
</reference>
<organism evidence="2 3">
    <name type="scientific">Holdemanella biformis</name>
    <dbReference type="NCBI Taxonomy" id="1735"/>
    <lineage>
        <taxon>Bacteria</taxon>
        <taxon>Bacillati</taxon>
        <taxon>Bacillota</taxon>
        <taxon>Erysipelotrichia</taxon>
        <taxon>Erysipelotrichales</taxon>
        <taxon>Erysipelotrichaceae</taxon>
        <taxon>Holdemanella</taxon>
    </lineage>
</organism>
<proteinExistence type="predicted"/>
<dbReference type="GO" id="GO:0110154">
    <property type="term" value="P:RNA decapping"/>
    <property type="evidence" value="ECO:0007669"/>
    <property type="project" value="TreeGrafter"/>
</dbReference>
<gene>
    <name evidence="2" type="ORF">DWW32_10350</name>
</gene>
<dbReference type="Pfam" id="PF00149">
    <property type="entry name" value="Metallophos"/>
    <property type="match status" value="1"/>
</dbReference>
<dbReference type="SUPFAM" id="SSF56300">
    <property type="entry name" value="Metallo-dependent phosphatases"/>
    <property type="match status" value="1"/>
</dbReference>
<dbReference type="InterPro" id="IPR029052">
    <property type="entry name" value="Metallo-depent_PP-like"/>
</dbReference>
<dbReference type="EMBL" id="QRYQ01000024">
    <property type="protein sequence ID" value="RGU89686.1"/>
    <property type="molecule type" value="Genomic_DNA"/>
</dbReference>
<dbReference type="InterPro" id="IPR004843">
    <property type="entry name" value="Calcineurin-like_PHP"/>
</dbReference>
<dbReference type="PANTHER" id="PTHR42850:SF4">
    <property type="entry name" value="ZINC-DEPENDENT ENDOPOLYPHOSPHATASE"/>
    <property type="match status" value="1"/>
</dbReference>
<dbReference type="AlphaFoldDB" id="A0A395W9K7"/>
<dbReference type="GO" id="GO:0005737">
    <property type="term" value="C:cytoplasm"/>
    <property type="evidence" value="ECO:0007669"/>
    <property type="project" value="TreeGrafter"/>
</dbReference>
<accession>A0A395W9K7</accession>